<reference evidence="1" key="1">
    <citation type="submission" date="2018-11" db="EMBL/GenBank/DDBJ databases">
        <authorList>
            <consortium name="Pathogen Informatics"/>
        </authorList>
    </citation>
    <scope>NUCLEOTIDE SEQUENCE</scope>
</reference>
<keyword evidence="2" id="KW-1185">Reference proteome</keyword>
<proteinExistence type="predicted"/>
<dbReference type="AlphaFoldDB" id="A0A3S5CKU1"/>
<comment type="caution">
    <text evidence="1">The sequence shown here is derived from an EMBL/GenBank/DDBJ whole genome shotgun (WGS) entry which is preliminary data.</text>
</comment>
<organism evidence="1 2">
    <name type="scientific">Protopolystoma xenopodis</name>
    <dbReference type="NCBI Taxonomy" id="117903"/>
    <lineage>
        <taxon>Eukaryota</taxon>
        <taxon>Metazoa</taxon>
        <taxon>Spiralia</taxon>
        <taxon>Lophotrochozoa</taxon>
        <taxon>Platyhelminthes</taxon>
        <taxon>Monogenea</taxon>
        <taxon>Polyopisthocotylea</taxon>
        <taxon>Polystomatidea</taxon>
        <taxon>Polystomatidae</taxon>
        <taxon>Protopolystoma</taxon>
    </lineage>
</organism>
<evidence type="ECO:0000313" key="1">
    <source>
        <dbReference type="EMBL" id="VEL16634.1"/>
    </source>
</evidence>
<dbReference type="Proteomes" id="UP000784294">
    <property type="component" value="Unassembled WGS sequence"/>
</dbReference>
<evidence type="ECO:0000313" key="2">
    <source>
        <dbReference type="Proteomes" id="UP000784294"/>
    </source>
</evidence>
<dbReference type="EMBL" id="CAAALY010029301">
    <property type="protein sequence ID" value="VEL16634.1"/>
    <property type="molecule type" value="Genomic_DNA"/>
</dbReference>
<protein>
    <submittedName>
        <fullName evidence="1">Uncharacterized protein</fullName>
    </submittedName>
</protein>
<name>A0A3S5CKU1_9PLAT</name>
<sequence>MSCRTSSNQIGLHHTSNSHPDCLIAHQENLKHDYAEAQYYQFSAFTRIPKKRRAPLPPIENLANSDSLSSENIATTNVFSCLTARETAVETMSITTVSPCKSSSPSTSSIPCDSKGKIILEFDLAHLCKPQ</sequence>
<gene>
    <name evidence="1" type="ORF">PXEA_LOCUS10074</name>
</gene>
<accession>A0A3S5CKU1</accession>